<dbReference type="PANTHER" id="PTHR34203:SF15">
    <property type="entry name" value="SLL1173 PROTEIN"/>
    <property type="match status" value="1"/>
</dbReference>
<dbReference type="Gene3D" id="3.40.50.150">
    <property type="entry name" value="Vaccinia Virus protein VP39"/>
    <property type="match status" value="1"/>
</dbReference>
<dbReference type="SUPFAM" id="SSF53335">
    <property type="entry name" value="S-adenosyl-L-methionine-dependent methyltransferases"/>
    <property type="match status" value="1"/>
</dbReference>
<dbReference type="PANTHER" id="PTHR34203">
    <property type="entry name" value="METHYLTRANSFERASE, FKBM FAMILY PROTEIN"/>
    <property type="match status" value="1"/>
</dbReference>
<organism evidence="2 3">
    <name type="scientific">Roseococcus pinisoli</name>
    <dbReference type="NCBI Taxonomy" id="2835040"/>
    <lineage>
        <taxon>Bacteria</taxon>
        <taxon>Pseudomonadati</taxon>
        <taxon>Pseudomonadota</taxon>
        <taxon>Alphaproteobacteria</taxon>
        <taxon>Acetobacterales</taxon>
        <taxon>Roseomonadaceae</taxon>
        <taxon>Roseococcus</taxon>
    </lineage>
</organism>
<dbReference type="EMBL" id="JAHCDA010000001">
    <property type="protein sequence ID" value="MBS7809308.1"/>
    <property type="molecule type" value="Genomic_DNA"/>
</dbReference>
<protein>
    <submittedName>
        <fullName evidence="2">FkbM family methyltransferase</fullName>
    </submittedName>
</protein>
<evidence type="ECO:0000313" key="3">
    <source>
        <dbReference type="Proteomes" id="UP000766336"/>
    </source>
</evidence>
<name>A0ABS5Q796_9PROT</name>
<comment type="caution">
    <text evidence="2">The sequence shown here is derived from an EMBL/GenBank/DDBJ whole genome shotgun (WGS) entry which is preliminary data.</text>
</comment>
<keyword evidence="3" id="KW-1185">Reference proteome</keyword>
<dbReference type="GO" id="GO:0032259">
    <property type="term" value="P:methylation"/>
    <property type="evidence" value="ECO:0007669"/>
    <property type="project" value="UniProtKB-KW"/>
</dbReference>
<gene>
    <name evidence="2" type="ORF">KHU32_00065</name>
</gene>
<accession>A0ABS5Q796</accession>
<dbReference type="Pfam" id="PF05050">
    <property type="entry name" value="Methyltransf_21"/>
    <property type="match status" value="1"/>
</dbReference>
<reference evidence="2 3" key="1">
    <citation type="submission" date="2021-05" db="EMBL/GenBank/DDBJ databases">
        <title>Roseococcus sp. XZZS9, whole genome shotgun sequencing project.</title>
        <authorList>
            <person name="Zhao G."/>
            <person name="Shen L."/>
        </authorList>
    </citation>
    <scope>NUCLEOTIDE SEQUENCE [LARGE SCALE GENOMIC DNA]</scope>
    <source>
        <strain evidence="2 3">XZZS9</strain>
    </source>
</reference>
<evidence type="ECO:0000313" key="2">
    <source>
        <dbReference type="EMBL" id="MBS7809308.1"/>
    </source>
</evidence>
<dbReference type="Proteomes" id="UP000766336">
    <property type="component" value="Unassembled WGS sequence"/>
</dbReference>
<dbReference type="InterPro" id="IPR052514">
    <property type="entry name" value="SAM-dependent_MTase"/>
</dbReference>
<proteinExistence type="predicted"/>
<keyword evidence="2" id="KW-0489">Methyltransferase</keyword>
<dbReference type="NCBIfam" id="TIGR01444">
    <property type="entry name" value="fkbM_fam"/>
    <property type="match status" value="1"/>
</dbReference>
<keyword evidence="2" id="KW-0808">Transferase</keyword>
<dbReference type="InterPro" id="IPR006342">
    <property type="entry name" value="FkbM_mtfrase"/>
</dbReference>
<evidence type="ECO:0000259" key="1">
    <source>
        <dbReference type="Pfam" id="PF05050"/>
    </source>
</evidence>
<feature type="domain" description="Methyltransferase FkbM" evidence="1">
    <location>
        <begin position="83"/>
        <end position="227"/>
    </location>
</feature>
<dbReference type="InterPro" id="IPR029063">
    <property type="entry name" value="SAM-dependent_MTases_sf"/>
</dbReference>
<dbReference type="GO" id="GO:0008168">
    <property type="term" value="F:methyltransferase activity"/>
    <property type="evidence" value="ECO:0007669"/>
    <property type="project" value="UniProtKB-KW"/>
</dbReference>
<dbReference type="RefSeq" id="WP_213668024.1">
    <property type="nucleotide sequence ID" value="NZ_JAHCDA010000001.1"/>
</dbReference>
<sequence length="280" mass="31145">MPRTTMEIWRPNALRRFLSGLAYPLVWALNRPGAAPLNRALYDLALRLNGMAINYPGRHHLGRAEERLLEALAPELAGQVVLDVGANAGHYARCVRHFAPTARIWAFEPHPVTYRALEESARPLGIETQQLALGDRAGGMQLHDFADGDGSTQASLSAESVGLYSGRVVTHDVEVSTVDEWLAAQGLEEIALLKIDTEGYDLNVLKGASRALQERRIHRIQFEFIPANIGTRVAMRDFYEVLQGYRISRLCLNGGLMPLGAYDVKRCEIYVTQILVAERE</sequence>